<gene>
    <name evidence="2" type="ORF">FC43_GL001433</name>
</gene>
<dbReference type="PANTHER" id="PTHR34985">
    <property type="entry name" value="SLR0554 PROTEIN"/>
    <property type="match status" value="1"/>
</dbReference>
<evidence type="ECO:0000313" key="3">
    <source>
        <dbReference type="Proteomes" id="UP000050816"/>
    </source>
</evidence>
<organism evidence="2 3">
    <name type="scientific">Limosilactobacillus ingluviei DSM 15946</name>
    <dbReference type="NCBI Taxonomy" id="1423760"/>
    <lineage>
        <taxon>Bacteria</taxon>
        <taxon>Bacillati</taxon>
        <taxon>Bacillota</taxon>
        <taxon>Bacilli</taxon>
        <taxon>Lactobacillales</taxon>
        <taxon>Lactobacillaceae</taxon>
        <taxon>Limosilactobacillus</taxon>
    </lineage>
</organism>
<sequence length="554" mass="63277">MSEEKDKQSATEKAEWAAINSLALQYVKKDTAHELANKITADINKAYGDEANQKAREQATKLASQLDEKNSNYRMMTILKAVDSTLLGMTNTMSSIKAAKQGMLKTDKGVIKPNSRENVRLIFEHDPHYQDLFRYNSFTEEAEYRKSTQAGFVSIDDDLVANLATNIERYYRMIPTDKAVMDGLLLAAKGHPFNPIKQRIETVQWDGQQRAANFFIDYLGADNNEYVKAVTETWLVGLVARVYRPGIKCDIMPILDGKQGIGKSTLVSLLCSPPYFEDSLRTMGADKDDLIKIHSAWVVEIGELEAMTNTSLDRTKAFISATSDNFRSPYGRIREYHPRKNMFIGTVNRSEYLHDLTGNRRFYPIHCEKSRARKPMPAPGDYNNADILQILAEAKVLFEQGHALKLPDKLERVAHDKQSKAMAADLQADLMLEYSELLVPDDWDSFSIYQRQQYWKRYREHGEYGKRVVTGTGENKTSDYIIFSPDQLHKLPQFTNTELLEVVFEQNGREIARGGRNPLTAKISMVFDNNENWNKSDNCKLFGKRRKGYKRHSA</sequence>
<dbReference type="GO" id="GO:0004386">
    <property type="term" value="F:helicase activity"/>
    <property type="evidence" value="ECO:0007669"/>
    <property type="project" value="UniProtKB-KW"/>
</dbReference>
<dbReference type="AlphaFoldDB" id="A0A0R1U9K6"/>
<proteinExistence type="predicted"/>
<keyword evidence="2" id="KW-0067">ATP-binding</keyword>
<dbReference type="PANTHER" id="PTHR34985:SF1">
    <property type="entry name" value="SLR0554 PROTEIN"/>
    <property type="match status" value="1"/>
</dbReference>
<dbReference type="Proteomes" id="UP000050816">
    <property type="component" value="Unassembled WGS sequence"/>
</dbReference>
<keyword evidence="2" id="KW-0547">Nucleotide-binding</keyword>
<protein>
    <submittedName>
        <fullName evidence="2">Prophage Lp3 protein 8, helicase</fullName>
    </submittedName>
</protein>
<evidence type="ECO:0000259" key="1">
    <source>
        <dbReference type="Pfam" id="PF05272"/>
    </source>
</evidence>
<reference evidence="2 3" key="1">
    <citation type="journal article" date="2015" name="Genome Announc.">
        <title>Expanding the biotechnology potential of lactobacilli through comparative genomics of 213 strains and associated genera.</title>
        <authorList>
            <person name="Sun Z."/>
            <person name="Harris H.M."/>
            <person name="McCann A."/>
            <person name="Guo C."/>
            <person name="Argimon S."/>
            <person name="Zhang W."/>
            <person name="Yang X."/>
            <person name="Jeffery I.B."/>
            <person name="Cooney J.C."/>
            <person name="Kagawa T.F."/>
            <person name="Liu W."/>
            <person name="Song Y."/>
            <person name="Salvetti E."/>
            <person name="Wrobel A."/>
            <person name="Rasinkangas P."/>
            <person name="Parkhill J."/>
            <person name="Rea M.C."/>
            <person name="O'Sullivan O."/>
            <person name="Ritari J."/>
            <person name="Douillard F.P."/>
            <person name="Paul Ross R."/>
            <person name="Yang R."/>
            <person name="Briner A.E."/>
            <person name="Felis G.E."/>
            <person name="de Vos W.M."/>
            <person name="Barrangou R."/>
            <person name="Klaenhammer T.R."/>
            <person name="Caufield P.W."/>
            <person name="Cui Y."/>
            <person name="Zhang H."/>
            <person name="O'Toole P.W."/>
        </authorList>
    </citation>
    <scope>NUCLEOTIDE SEQUENCE [LARGE SCALE GENOMIC DNA]</scope>
    <source>
        <strain evidence="2 3">DSM 15946</strain>
    </source>
</reference>
<dbReference type="EMBL" id="AZFK01000038">
    <property type="protein sequence ID" value="KRL89985.1"/>
    <property type="molecule type" value="Genomic_DNA"/>
</dbReference>
<dbReference type="InterPro" id="IPR007936">
    <property type="entry name" value="VapE-like_dom"/>
</dbReference>
<dbReference type="Pfam" id="PF05272">
    <property type="entry name" value="VapE-like_dom"/>
    <property type="match status" value="1"/>
</dbReference>
<name>A0A0R1U9K6_9LACO</name>
<keyword evidence="2" id="KW-0378">Hydrolase</keyword>
<comment type="caution">
    <text evidence="2">The sequence shown here is derived from an EMBL/GenBank/DDBJ whole genome shotgun (WGS) entry which is preliminary data.</text>
</comment>
<keyword evidence="2" id="KW-0347">Helicase</keyword>
<evidence type="ECO:0000313" key="2">
    <source>
        <dbReference type="EMBL" id="KRL89985.1"/>
    </source>
</evidence>
<accession>A0A0R1U9K6</accession>
<feature type="domain" description="Virulence-associated protein E-like" evidence="1">
    <location>
        <begin position="200"/>
        <end position="422"/>
    </location>
</feature>
<dbReference type="RefSeq" id="WP_056954619.1">
    <property type="nucleotide sequence ID" value="NZ_AZFK01000038.1"/>
</dbReference>
<dbReference type="PATRIC" id="fig|1423760.3.peg.1505"/>